<dbReference type="EMBL" id="JAINUG010000319">
    <property type="protein sequence ID" value="KAJ8378499.1"/>
    <property type="molecule type" value="Genomic_DNA"/>
</dbReference>
<dbReference type="Proteomes" id="UP001221898">
    <property type="component" value="Unassembled WGS sequence"/>
</dbReference>
<organism evidence="1 2">
    <name type="scientific">Aldrovandia affinis</name>
    <dbReference type="NCBI Taxonomy" id="143900"/>
    <lineage>
        <taxon>Eukaryota</taxon>
        <taxon>Metazoa</taxon>
        <taxon>Chordata</taxon>
        <taxon>Craniata</taxon>
        <taxon>Vertebrata</taxon>
        <taxon>Euteleostomi</taxon>
        <taxon>Actinopterygii</taxon>
        <taxon>Neopterygii</taxon>
        <taxon>Teleostei</taxon>
        <taxon>Notacanthiformes</taxon>
        <taxon>Halosauridae</taxon>
        <taxon>Aldrovandia</taxon>
    </lineage>
</organism>
<name>A0AAD7W360_9TELE</name>
<comment type="caution">
    <text evidence="1">The sequence shown here is derived from an EMBL/GenBank/DDBJ whole genome shotgun (WGS) entry which is preliminary data.</text>
</comment>
<proteinExistence type="predicted"/>
<evidence type="ECO:0000313" key="2">
    <source>
        <dbReference type="Proteomes" id="UP001221898"/>
    </source>
</evidence>
<protein>
    <submittedName>
        <fullName evidence="1">Uncharacterized protein</fullName>
    </submittedName>
</protein>
<dbReference type="AlphaFoldDB" id="A0AAD7W360"/>
<keyword evidence="2" id="KW-1185">Reference proteome</keyword>
<gene>
    <name evidence="1" type="ORF">AAFF_G00239630</name>
</gene>
<sequence length="74" mass="8149">MNVGAQQQTSLAVTETLQWNEAQDHHACHYPARAAVEYLAFGGLFPAARTNSAHTTRTVEQSPNCKNTLTVFFV</sequence>
<reference evidence="1" key="1">
    <citation type="journal article" date="2023" name="Science">
        <title>Genome structures resolve the early diversification of teleost fishes.</title>
        <authorList>
            <person name="Parey E."/>
            <person name="Louis A."/>
            <person name="Montfort J."/>
            <person name="Bouchez O."/>
            <person name="Roques C."/>
            <person name="Iampietro C."/>
            <person name="Lluch J."/>
            <person name="Castinel A."/>
            <person name="Donnadieu C."/>
            <person name="Desvignes T."/>
            <person name="Floi Bucao C."/>
            <person name="Jouanno E."/>
            <person name="Wen M."/>
            <person name="Mejri S."/>
            <person name="Dirks R."/>
            <person name="Jansen H."/>
            <person name="Henkel C."/>
            <person name="Chen W.J."/>
            <person name="Zahm M."/>
            <person name="Cabau C."/>
            <person name="Klopp C."/>
            <person name="Thompson A.W."/>
            <person name="Robinson-Rechavi M."/>
            <person name="Braasch I."/>
            <person name="Lecointre G."/>
            <person name="Bobe J."/>
            <person name="Postlethwait J.H."/>
            <person name="Berthelot C."/>
            <person name="Roest Crollius H."/>
            <person name="Guiguen Y."/>
        </authorList>
    </citation>
    <scope>NUCLEOTIDE SEQUENCE</scope>
    <source>
        <strain evidence="1">NC1722</strain>
    </source>
</reference>
<accession>A0AAD7W360</accession>
<evidence type="ECO:0000313" key="1">
    <source>
        <dbReference type="EMBL" id="KAJ8378499.1"/>
    </source>
</evidence>